<evidence type="ECO:0000259" key="2">
    <source>
        <dbReference type="Pfam" id="PF01935"/>
    </source>
</evidence>
<comment type="caution">
    <text evidence="3">The sequence shown here is derived from an EMBL/GenBank/DDBJ whole genome shotgun (WGS) entry which is preliminary data.</text>
</comment>
<dbReference type="PANTHER" id="PTHR30121:SF6">
    <property type="entry name" value="SLR6007 PROTEIN"/>
    <property type="match status" value="1"/>
</dbReference>
<dbReference type="InterPro" id="IPR002789">
    <property type="entry name" value="HerA_central"/>
</dbReference>
<dbReference type="AlphaFoldDB" id="A0A231H0Q7"/>
<proteinExistence type="predicted"/>
<feature type="region of interest" description="Disordered" evidence="1">
    <location>
        <begin position="797"/>
        <end position="849"/>
    </location>
</feature>
<name>A0A231H0Q7_9NOCA</name>
<dbReference type="RefSeq" id="WP_064911055.1">
    <property type="nucleotide sequence ID" value="NZ_NGAF01000014.1"/>
</dbReference>
<feature type="compositionally biased region" description="Low complexity" evidence="1">
    <location>
        <begin position="830"/>
        <end position="840"/>
    </location>
</feature>
<dbReference type="InterPro" id="IPR027417">
    <property type="entry name" value="P-loop_NTPase"/>
</dbReference>
<dbReference type="InterPro" id="IPR051162">
    <property type="entry name" value="T4SS_component"/>
</dbReference>
<dbReference type="EMBL" id="NGAF01000014">
    <property type="protein sequence ID" value="OXR42450.1"/>
    <property type="molecule type" value="Genomic_DNA"/>
</dbReference>
<keyword evidence="4" id="KW-1185">Reference proteome</keyword>
<dbReference type="Gene3D" id="3.40.50.300">
    <property type="entry name" value="P-loop containing nucleotide triphosphate hydrolases"/>
    <property type="match status" value="2"/>
</dbReference>
<sequence>MHTDLYSQTTPDTSDGTGGLIGRLLTDHGPHLPHLITLAEHHAVSAALTIVAAVTAVVALAEWVRRRRERRWADGARQVEIMVPPQVQPDSAQMFWEHMHGALARTRWQRLGGGQHLLGFEYHIAPDEGAIIRLWVPGGVPPHLIENAVTVAWRGARTHTQPATPPLPLTPAGHRSVLSGGELRLGRAARWPIRTNAPGDPAAALINAASAMEPRTTACVQVLARPTTTRPARHTGNTGVSTGFAGFLLELAREFLGLFTRGPARPVGGPVGRTSVRGGYRDRQVSLEQSAQDRAAADKALATQWATVVRYAVTASVPVDADRSTRSQVAARVRGRAHAVSSFLSGASGHNHYHRRRSLRLRQTLSWRRLRRGDRLSCPELAVIAHLPLDAGIAEIHRAGARALAPSEVIASGGSGTKPLGRADAVTGKQVAMRVSDARHHVHVLGPTGTGKSTLLGRMILADADAGRGLVLIDPKGDLVTDVLTRLPEDAGDRVVLFDADSASPPPCINPLDLTTFGGDLDLVVDNIGTVFARIYHQFWGPRTDDVFRNSLYTVCTQPRPATLADIERILADDTYRARLVASVKKPEVQRFWRAFDALGESGRVQLTAPLLNKLRQLLLRPFVKTALAGGPATVDLTAALDHGGLVLARLPKGRLGEDTTRLLGALLVARTWQVATARAATPATERRDAALYLDEFHNFLHSSTPVEDMLAEARALKLSMVLAHQNLGQLTPTLREAISTNARNKIYFAVSPEDSRDLARHTLPQLSDHDLAHLDAYHAAARLVVNGQNTAPCTVATEPLPPPIPGRARRVRAAARTTPVPRPAPAASPTPRLKAPAPRVSRRDPRRR</sequence>
<feature type="region of interest" description="Disordered" evidence="1">
    <location>
        <begin position="1"/>
        <end position="22"/>
    </location>
</feature>
<organism evidence="3 4">
    <name type="scientific">Nocardia cerradoensis</name>
    <dbReference type="NCBI Taxonomy" id="85688"/>
    <lineage>
        <taxon>Bacteria</taxon>
        <taxon>Bacillati</taxon>
        <taxon>Actinomycetota</taxon>
        <taxon>Actinomycetes</taxon>
        <taxon>Mycobacteriales</taxon>
        <taxon>Nocardiaceae</taxon>
        <taxon>Nocardia</taxon>
    </lineage>
</organism>
<feature type="domain" description="Helicase HerA central" evidence="2">
    <location>
        <begin position="430"/>
        <end position="502"/>
    </location>
</feature>
<dbReference type="SUPFAM" id="SSF52540">
    <property type="entry name" value="P-loop containing nucleoside triphosphate hydrolases"/>
    <property type="match status" value="1"/>
</dbReference>
<dbReference type="Pfam" id="PF01935">
    <property type="entry name" value="DUF87"/>
    <property type="match status" value="1"/>
</dbReference>
<evidence type="ECO:0000313" key="4">
    <source>
        <dbReference type="Proteomes" id="UP000215506"/>
    </source>
</evidence>
<accession>A0A231H0Q7</accession>
<gene>
    <name evidence="3" type="ORF">B7C42_05652</name>
</gene>
<dbReference type="PANTHER" id="PTHR30121">
    <property type="entry name" value="UNCHARACTERIZED PROTEIN YJGR-RELATED"/>
    <property type="match status" value="1"/>
</dbReference>
<reference evidence="3 4" key="1">
    <citation type="submission" date="2017-07" db="EMBL/GenBank/DDBJ databases">
        <title>First draft Genome Sequence of Nocardia cerradoensis isolated from human infection.</title>
        <authorList>
            <person name="Carrasco G."/>
        </authorList>
    </citation>
    <scope>NUCLEOTIDE SEQUENCE [LARGE SCALE GENOMIC DNA]</scope>
    <source>
        <strain evidence="3 4">CNM20130759</strain>
    </source>
</reference>
<evidence type="ECO:0000256" key="1">
    <source>
        <dbReference type="SAM" id="MobiDB-lite"/>
    </source>
</evidence>
<protein>
    <recommendedName>
        <fullName evidence="2">Helicase HerA central domain-containing protein</fullName>
    </recommendedName>
</protein>
<feature type="compositionally biased region" description="Polar residues" evidence="1">
    <location>
        <begin position="1"/>
        <end position="15"/>
    </location>
</feature>
<evidence type="ECO:0000313" key="3">
    <source>
        <dbReference type="EMBL" id="OXR42450.1"/>
    </source>
</evidence>
<dbReference type="CDD" id="cd01127">
    <property type="entry name" value="TrwB_TraG_TraD_VirD4"/>
    <property type="match status" value="2"/>
</dbReference>
<dbReference type="Proteomes" id="UP000215506">
    <property type="component" value="Unassembled WGS sequence"/>
</dbReference>